<evidence type="ECO:0000313" key="4">
    <source>
        <dbReference type="WBParaSite" id="TCLT_0000324301-mRNA-1"/>
    </source>
</evidence>
<protein>
    <submittedName>
        <fullName evidence="4">7TM GPCR serpentine receptor class x (Srx) domain-containing protein</fullName>
    </submittedName>
</protein>
<reference evidence="2 3" key="2">
    <citation type="submission" date="2018-11" db="EMBL/GenBank/DDBJ databases">
        <authorList>
            <consortium name="Pathogen Informatics"/>
        </authorList>
    </citation>
    <scope>NUCLEOTIDE SEQUENCE [LARGE SCALE GENOMIC DNA]</scope>
</reference>
<keyword evidence="1" id="KW-0812">Transmembrane</keyword>
<proteinExistence type="predicted"/>
<organism evidence="4">
    <name type="scientific">Thelazia callipaeda</name>
    <name type="common">Oriental eyeworm</name>
    <name type="synonym">Parasitic nematode</name>
    <dbReference type="NCBI Taxonomy" id="103827"/>
    <lineage>
        <taxon>Eukaryota</taxon>
        <taxon>Metazoa</taxon>
        <taxon>Ecdysozoa</taxon>
        <taxon>Nematoda</taxon>
        <taxon>Chromadorea</taxon>
        <taxon>Rhabditida</taxon>
        <taxon>Spirurina</taxon>
        <taxon>Spiruromorpha</taxon>
        <taxon>Thelazioidea</taxon>
        <taxon>Thelaziidae</taxon>
        <taxon>Thelazia</taxon>
    </lineage>
</organism>
<dbReference type="Proteomes" id="UP000276776">
    <property type="component" value="Unassembled WGS sequence"/>
</dbReference>
<dbReference type="AlphaFoldDB" id="A0A0N5CSN8"/>
<feature type="transmembrane region" description="Helical" evidence="1">
    <location>
        <begin position="47"/>
        <end position="65"/>
    </location>
</feature>
<evidence type="ECO:0000256" key="1">
    <source>
        <dbReference type="SAM" id="Phobius"/>
    </source>
</evidence>
<feature type="transmembrane region" description="Helical" evidence="1">
    <location>
        <begin position="12"/>
        <end position="35"/>
    </location>
</feature>
<dbReference type="STRING" id="103827.A0A0N5CSN8"/>
<feature type="transmembrane region" description="Helical" evidence="1">
    <location>
        <begin position="156"/>
        <end position="175"/>
    </location>
</feature>
<dbReference type="OrthoDB" id="5810891at2759"/>
<keyword evidence="3" id="KW-1185">Reference proteome</keyword>
<evidence type="ECO:0000313" key="2">
    <source>
        <dbReference type="EMBL" id="VDM99609.1"/>
    </source>
</evidence>
<keyword evidence="1" id="KW-0472">Membrane</keyword>
<sequence length="248" mass="28632">MDIPVANKNSLSYFLLSSSIILFLWTLSSLATYTIPYQVAVLLECRWLLASLLVTCFFTYLFVNIRSSVMFTVTYVSAQYCLAYSTVSTIICSINIHHVLINWSEDEQLKLASNSDQAMQKSERKMQMLICSLVHIILGGINLFSCYKFMKNIPFASSFIVQQICCTFSSLLIARMQWQFRDYINTYISRFIVIMNVCQLVQELTYAYSTFMMMMFVNNETNSLLLRFSSGLKNQVSSSCNRVYLKIF</sequence>
<feature type="transmembrane region" description="Helical" evidence="1">
    <location>
        <begin position="187"/>
        <end position="208"/>
    </location>
</feature>
<dbReference type="EMBL" id="UYYF01001164">
    <property type="protein sequence ID" value="VDM99609.1"/>
    <property type="molecule type" value="Genomic_DNA"/>
</dbReference>
<feature type="transmembrane region" description="Helical" evidence="1">
    <location>
        <begin position="129"/>
        <end position="150"/>
    </location>
</feature>
<dbReference type="WBParaSite" id="TCLT_0000324301-mRNA-1">
    <property type="protein sequence ID" value="TCLT_0000324301-mRNA-1"/>
    <property type="gene ID" value="TCLT_0000324301"/>
</dbReference>
<name>A0A0N5CSN8_THECL</name>
<evidence type="ECO:0000313" key="3">
    <source>
        <dbReference type="Proteomes" id="UP000276776"/>
    </source>
</evidence>
<keyword evidence="1" id="KW-1133">Transmembrane helix</keyword>
<reference evidence="4" key="1">
    <citation type="submission" date="2017-02" db="UniProtKB">
        <authorList>
            <consortium name="WormBaseParasite"/>
        </authorList>
    </citation>
    <scope>IDENTIFICATION</scope>
</reference>
<accession>A0A0N5CSN8</accession>
<gene>
    <name evidence="2" type="ORF">TCLT_LOCUS3239</name>
</gene>